<name>A0A0W8DQB3_PHYNI</name>
<dbReference type="GO" id="GO:0044205">
    <property type="term" value="P:'de novo' UMP biosynthetic process"/>
    <property type="evidence" value="ECO:0007669"/>
    <property type="project" value="UniProtKB-UniPathway"/>
</dbReference>
<dbReference type="PANTHER" id="PTHR45753">
    <property type="entry name" value="ORNITHINE CARBAMOYLTRANSFERASE, MITOCHONDRIAL"/>
    <property type="match status" value="1"/>
</dbReference>
<evidence type="ECO:0000313" key="3">
    <source>
        <dbReference type="EMBL" id="KUF98555.1"/>
    </source>
</evidence>
<dbReference type="AlphaFoldDB" id="A0A0W8DQB3"/>
<protein>
    <recommendedName>
        <fullName evidence="2">Aspartate/ornithine carbamoyltransferase carbamoyl-P binding domain-containing protein</fullName>
    </recommendedName>
</protein>
<keyword evidence="1" id="KW-0808">Transferase</keyword>
<dbReference type="GO" id="GO:0016743">
    <property type="term" value="F:carboxyl- or carbamoyltransferase activity"/>
    <property type="evidence" value="ECO:0007669"/>
    <property type="project" value="InterPro"/>
</dbReference>
<dbReference type="Pfam" id="PF02729">
    <property type="entry name" value="OTCace_N"/>
    <property type="match status" value="1"/>
</dbReference>
<dbReference type="GO" id="GO:0016597">
    <property type="term" value="F:amino acid binding"/>
    <property type="evidence" value="ECO:0007669"/>
    <property type="project" value="InterPro"/>
</dbReference>
<comment type="caution">
    <text evidence="3">The sequence shown here is derived from an EMBL/GenBank/DDBJ whole genome shotgun (WGS) entry which is preliminary data.</text>
</comment>
<dbReference type="GO" id="GO:0006520">
    <property type="term" value="P:amino acid metabolic process"/>
    <property type="evidence" value="ECO:0007669"/>
    <property type="project" value="InterPro"/>
</dbReference>
<organism evidence="3 4">
    <name type="scientific">Phytophthora nicotianae</name>
    <name type="common">Potato buckeye rot agent</name>
    <name type="synonym">Phytophthora parasitica</name>
    <dbReference type="NCBI Taxonomy" id="4792"/>
    <lineage>
        <taxon>Eukaryota</taxon>
        <taxon>Sar</taxon>
        <taxon>Stramenopiles</taxon>
        <taxon>Oomycota</taxon>
        <taxon>Peronosporomycetes</taxon>
        <taxon>Peronosporales</taxon>
        <taxon>Peronosporaceae</taxon>
        <taxon>Phytophthora</taxon>
    </lineage>
</organism>
<feature type="domain" description="Aspartate/ornithine carbamoyltransferase carbamoyl-P binding" evidence="2">
    <location>
        <begin position="18"/>
        <end position="111"/>
    </location>
</feature>
<dbReference type="Gene3D" id="3.40.50.1370">
    <property type="entry name" value="Aspartate/ornithine carbamoyltransferase"/>
    <property type="match status" value="1"/>
</dbReference>
<dbReference type="PROSITE" id="PS00097">
    <property type="entry name" value="CARBAMOYLTRANSFERASE"/>
    <property type="match status" value="1"/>
</dbReference>
<dbReference type="UniPathway" id="UPA00070">
    <property type="reaction ID" value="UER00116"/>
</dbReference>
<proteinExistence type="predicted"/>
<evidence type="ECO:0000259" key="2">
    <source>
        <dbReference type="Pfam" id="PF02729"/>
    </source>
</evidence>
<dbReference type="InterPro" id="IPR006130">
    <property type="entry name" value="Asp/Orn_carbamoylTrfase"/>
</dbReference>
<evidence type="ECO:0000313" key="4">
    <source>
        <dbReference type="Proteomes" id="UP000054636"/>
    </source>
</evidence>
<evidence type="ECO:0000256" key="1">
    <source>
        <dbReference type="ARBA" id="ARBA00022679"/>
    </source>
</evidence>
<reference evidence="3 4" key="1">
    <citation type="submission" date="2015-11" db="EMBL/GenBank/DDBJ databases">
        <title>Genomes and virulence difference between two physiological races of Phytophthora nicotianae.</title>
        <authorList>
            <person name="Liu H."/>
            <person name="Ma X."/>
            <person name="Yu H."/>
            <person name="Fang D."/>
            <person name="Li Y."/>
            <person name="Wang X."/>
            <person name="Wang W."/>
            <person name="Dong Y."/>
            <person name="Xiao B."/>
        </authorList>
    </citation>
    <scope>NUCLEOTIDE SEQUENCE [LARGE SCALE GENOMIC DNA]</scope>
    <source>
        <strain evidence="4">race 1</strain>
    </source>
</reference>
<dbReference type="SUPFAM" id="SSF53671">
    <property type="entry name" value="Aspartate/ornithine carbamoyltransferase"/>
    <property type="match status" value="2"/>
</dbReference>
<gene>
    <name evidence="3" type="ORF">AM588_10011167</name>
</gene>
<accession>A0A0W8DQB3</accession>
<dbReference type="Proteomes" id="UP000054636">
    <property type="component" value="Unassembled WGS sequence"/>
</dbReference>
<dbReference type="InterPro" id="IPR036901">
    <property type="entry name" value="Asp/Orn_carbamoylTrfase_sf"/>
</dbReference>
<dbReference type="EMBL" id="LNFP01000065">
    <property type="protein sequence ID" value="KUF98555.1"/>
    <property type="molecule type" value="Genomic_DNA"/>
</dbReference>
<sequence length="169" mass="18673">MARKLDGKTAVGAWEGENILSIAQFGKESAQRVLSVADEMKKMAKTQGANDLLKGKLLANVFMEPSTRTSSSFQAAMKRLGGLVVLMPVDCIQERFENEGDYNAVKDSFRITLDTIKDAKSNMVIMHPLPRVGEIAEEVDNDPRAAYFRQMENGMYVRMALLALVLGKA</sequence>
<dbReference type="InterPro" id="IPR006132">
    <property type="entry name" value="Asp/Orn_carbamoyltranf_P-bd"/>
</dbReference>